<protein>
    <submittedName>
        <fullName evidence="1">Uncharacterized protein</fullName>
    </submittedName>
</protein>
<gene>
    <name evidence="1" type="ORF">BMWSH_0951</name>
</gene>
<dbReference type="Proteomes" id="UP000001283">
    <property type="component" value="Chromosome"/>
</dbReference>
<sequence length="43" mass="5119">MGECHTINKNDEIDNRIECLRRKKVSYKVLLLSYESVLIILMH</sequence>
<evidence type="ECO:0000313" key="2">
    <source>
        <dbReference type="Proteomes" id="UP000001283"/>
    </source>
</evidence>
<evidence type="ECO:0000313" key="1">
    <source>
        <dbReference type="EMBL" id="AEN87835.1"/>
    </source>
</evidence>
<accession>A0A8D3WVW5</accession>
<dbReference type="EMBL" id="CP003017">
    <property type="protein sequence ID" value="AEN87835.1"/>
    <property type="molecule type" value="Genomic_DNA"/>
</dbReference>
<name>A0A8D3WVW5_PRIMW</name>
<organism evidence="1 2">
    <name type="scientific">Priestia megaterium (strain WSH-002)</name>
    <name type="common">Bacillus megaterium</name>
    <dbReference type="NCBI Taxonomy" id="1006007"/>
    <lineage>
        <taxon>Bacteria</taxon>
        <taxon>Bacillati</taxon>
        <taxon>Bacillota</taxon>
        <taxon>Bacilli</taxon>
        <taxon>Bacillales</taxon>
        <taxon>Bacillaceae</taxon>
        <taxon>Priestia</taxon>
    </lineage>
</organism>
<proteinExistence type="predicted"/>
<reference evidence="1 2" key="1">
    <citation type="journal article" date="2011" name="J. Bacteriol.">
        <title>Complete genome sequence of the industrial strain Bacillus megaterium WSH-002.</title>
        <authorList>
            <person name="Liu L."/>
            <person name="Li Y."/>
            <person name="Zhang J."/>
            <person name="Zou W."/>
            <person name="Zhou Z."/>
            <person name="Liu J."/>
            <person name="Li X."/>
            <person name="Wang L."/>
            <person name="Chen J."/>
        </authorList>
    </citation>
    <scope>NUCLEOTIDE SEQUENCE [LARGE SCALE GENOMIC DNA]</scope>
    <source>
        <strain evidence="1 2">WSH-002</strain>
    </source>
</reference>
<dbReference type="AlphaFoldDB" id="A0A8D3WVW5"/>
<dbReference type="KEGG" id="bmh:BMWSH_0951"/>